<organism evidence="1 2">
    <name type="scientific">Funneliformis geosporum</name>
    <dbReference type="NCBI Taxonomy" id="1117311"/>
    <lineage>
        <taxon>Eukaryota</taxon>
        <taxon>Fungi</taxon>
        <taxon>Fungi incertae sedis</taxon>
        <taxon>Mucoromycota</taxon>
        <taxon>Glomeromycotina</taxon>
        <taxon>Glomeromycetes</taxon>
        <taxon>Glomerales</taxon>
        <taxon>Glomeraceae</taxon>
        <taxon>Funneliformis</taxon>
    </lineage>
</organism>
<feature type="non-terminal residue" evidence="1">
    <location>
        <position position="1"/>
    </location>
</feature>
<gene>
    <name evidence="1" type="ORF">FWILDA_LOCUS12592</name>
</gene>
<accession>A0A9W4X4R4</accession>
<reference evidence="1" key="1">
    <citation type="submission" date="2022-08" db="EMBL/GenBank/DDBJ databases">
        <authorList>
            <person name="Kallberg Y."/>
            <person name="Tangrot J."/>
            <person name="Rosling A."/>
        </authorList>
    </citation>
    <scope>NUCLEOTIDE SEQUENCE</scope>
    <source>
        <strain evidence="1">Wild A</strain>
    </source>
</reference>
<dbReference type="Proteomes" id="UP001153678">
    <property type="component" value="Unassembled WGS sequence"/>
</dbReference>
<proteinExistence type="predicted"/>
<dbReference type="EMBL" id="CAMKVN010004156">
    <property type="protein sequence ID" value="CAI2186469.1"/>
    <property type="molecule type" value="Genomic_DNA"/>
</dbReference>
<evidence type="ECO:0000313" key="2">
    <source>
        <dbReference type="Proteomes" id="UP001153678"/>
    </source>
</evidence>
<keyword evidence="2" id="KW-1185">Reference proteome</keyword>
<sequence length="76" mass="8930">KDFDSIFVSRKRVNKYKNQPKLNINPTDNNFEQSVDKPSEFSEYITEKDNISDYETFENYAPPDYELPDLGSTIDN</sequence>
<name>A0A9W4X4R4_9GLOM</name>
<evidence type="ECO:0000313" key="1">
    <source>
        <dbReference type="EMBL" id="CAI2186469.1"/>
    </source>
</evidence>
<protein>
    <submittedName>
        <fullName evidence="1">2168_t:CDS:1</fullName>
    </submittedName>
</protein>
<comment type="caution">
    <text evidence="1">The sequence shown here is derived from an EMBL/GenBank/DDBJ whole genome shotgun (WGS) entry which is preliminary data.</text>
</comment>
<dbReference type="AlphaFoldDB" id="A0A9W4X4R4"/>